<dbReference type="Proteomes" id="UP000823775">
    <property type="component" value="Unassembled WGS sequence"/>
</dbReference>
<accession>A0ABS8TIJ0</accession>
<reference evidence="1 2" key="1">
    <citation type="journal article" date="2021" name="BMC Genomics">
        <title>Datura genome reveals duplications of psychoactive alkaloid biosynthetic genes and high mutation rate following tissue culture.</title>
        <authorList>
            <person name="Rajewski A."/>
            <person name="Carter-House D."/>
            <person name="Stajich J."/>
            <person name="Litt A."/>
        </authorList>
    </citation>
    <scope>NUCLEOTIDE SEQUENCE [LARGE SCALE GENOMIC DNA]</scope>
    <source>
        <strain evidence="1">AR-01</strain>
    </source>
</reference>
<protein>
    <submittedName>
        <fullName evidence="1">Uncharacterized protein</fullName>
    </submittedName>
</protein>
<evidence type="ECO:0000313" key="2">
    <source>
        <dbReference type="Proteomes" id="UP000823775"/>
    </source>
</evidence>
<feature type="non-terminal residue" evidence="1">
    <location>
        <position position="1"/>
    </location>
</feature>
<gene>
    <name evidence="1" type="ORF">HAX54_010064</name>
</gene>
<evidence type="ECO:0000313" key="1">
    <source>
        <dbReference type="EMBL" id="MCD7470327.1"/>
    </source>
</evidence>
<name>A0ABS8TIJ0_DATST</name>
<sequence>AKTTTTRVVGTINKTHSHQNQLVKLAKILPTLYKKSVKTAMKDIFDSLNKLCSRVNVIEGLVSSLNADMRELKGRTSRSDPNMSFLDEAMAALRTTWGPIDD</sequence>
<keyword evidence="2" id="KW-1185">Reference proteome</keyword>
<proteinExistence type="predicted"/>
<dbReference type="EMBL" id="JACEIK010001548">
    <property type="protein sequence ID" value="MCD7470327.1"/>
    <property type="molecule type" value="Genomic_DNA"/>
</dbReference>
<comment type="caution">
    <text evidence="1">The sequence shown here is derived from an EMBL/GenBank/DDBJ whole genome shotgun (WGS) entry which is preliminary data.</text>
</comment>
<organism evidence="1 2">
    <name type="scientific">Datura stramonium</name>
    <name type="common">Jimsonweed</name>
    <name type="synonym">Common thornapple</name>
    <dbReference type="NCBI Taxonomy" id="4076"/>
    <lineage>
        <taxon>Eukaryota</taxon>
        <taxon>Viridiplantae</taxon>
        <taxon>Streptophyta</taxon>
        <taxon>Embryophyta</taxon>
        <taxon>Tracheophyta</taxon>
        <taxon>Spermatophyta</taxon>
        <taxon>Magnoliopsida</taxon>
        <taxon>eudicotyledons</taxon>
        <taxon>Gunneridae</taxon>
        <taxon>Pentapetalae</taxon>
        <taxon>asterids</taxon>
        <taxon>lamiids</taxon>
        <taxon>Solanales</taxon>
        <taxon>Solanaceae</taxon>
        <taxon>Solanoideae</taxon>
        <taxon>Datureae</taxon>
        <taxon>Datura</taxon>
    </lineage>
</organism>